<dbReference type="Gene3D" id="3.60.21.10">
    <property type="match status" value="1"/>
</dbReference>
<dbReference type="Proteomes" id="UP000221024">
    <property type="component" value="Unassembled WGS sequence"/>
</dbReference>
<dbReference type="EMBL" id="PDEP01000002">
    <property type="protein sequence ID" value="PEN08680.1"/>
    <property type="molecule type" value="Genomic_DNA"/>
</dbReference>
<dbReference type="CDD" id="cd00838">
    <property type="entry name" value="MPP_superfamily"/>
    <property type="match status" value="1"/>
</dbReference>
<name>A0A2H3NNZ8_9BACT</name>
<gene>
    <name evidence="3" type="ORF">CRI93_02675</name>
</gene>
<dbReference type="OrthoDB" id="9813918at2"/>
<comment type="caution">
    <text evidence="3">The sequence shown here is derived from an EMBL/GenBank/DDBJ whole genome shotgun (WGS) entry which is preliminary data.</text>
</comment>
<reference evidence="3 4" key="1">
    <citation type="submission" date="2017-10" db="EMBL/GenBank/DDBJ databases">
        <title>Draft genome of Longimonas halophila.</title>
        <authorList>
            <person name="Goh K.M."/>
            <person name="Shamsir M.S."/>
            <person name="Lim S.W."/>
        </authorList>
    </citation>
    <scope>NUCLEOTIDE SEQUENCE [LARGE SCALE GENOMIC DNA]</scope>
    <source>
        <strain evidence="3 4">KCTC 42399</strain>
    </source>
</reference>
<dbReference type="InterPro" id="IPR050126">
    <property type="entry name" value="Ap4A_hydrolase"/>
</dbReference>
<dbReference type="GO" id="GO:0016791">
    <property type="term" value="F:phosphatase activity"/>
    <property type="evidence" value="ECO:0007669"/>
    <property type="project" value="TreeGrafter"/>
</dbReference>
<accession>A0A2H3NNZ8</accession>
<evidence type="ECO:0000259" key="2">
    <source>
        <dbReference type="Pfam" id="PF12850"/>
    </source>
</evidence>
<dbReference type="PANTHER" id="PTHR42850">
    <property type="entry name" value="METALLOPHOSPHOESTERASE"/>
    <property type="match status" value="1"/>
</dbReference>
<organism evidence="3 4">
    <name type="scientific">Longimonas halophila</name>
    <dbReference type="NCBI Taxonomy" id="1469170"/>
    <lineage>
        <taxon>Bacteria</taxon>
        <taxon>Pseudomonadati</taxon>
        <taxon>Rhodothermota</taxon>
        <taxon>Rhodothermia</taxon>
        <taxon>Rhodothermales</taxon>
        <taxon>Salisaetaceae</taxon>
        <taxon>Longimonas</taxon>
    </lineage>
</organism>
<proteinExistence type="inferred from homology"/>
<dbReference type="SUPFAM" id="SSF56300">
    <property type="entry name" value="Metallo-dependent phosphatases"/>
    <property type="match status" value="1"/>
</dbReference>
<evidence type="ECO:0000256" key="1">
    <source>
        <dbReference type="ARBA" id="ARBA00008950"/>
    </source>
</evidence>
<dbReference type="PANTHER" id="PTHR42850:SF2">
    <property type="entry name" value="BLL5683 PROTEIN"/>
    <property type="match status" value="1"/>
</dbReference>
<dbReference type="GO" id="GO:0005737">
    <property type="term" value="C:cytoplasm"/>
    <property type="evidence" value="ECO:0007669"/>
    <property type="project" value="TreeGrafter"/>
</dbReference>
<dbReference type="Pfam" id="PF12850">
    <property type="entry name" value="Metallophos_2"/>
    <property type="match status" value="1"/>
</dbReference>
<dbReference type="InterPro" id="IPR024654">
    <property type="entry name" value="Calcineurin-like_PHP_lpxH"/>
</dbReference>
<dbReference type="InterPro" id="IPR029052">
    <property type="entry name" value="Metallo-depent_PP-like"/>
</dbReference>
<dbReference type="AlphaFoldDB" id="A0A2H3NNZ8"/>
<sequence length="280" mass="30860">MIQGRTALRTALIAYQTARLCVSSGCRLPQRSVCCTVHRLTFQSFCSVRLAVLSDIHANLHALQAALRIAEQADVEAIYCLGDIVGYNADPGPCVDLVREHCTHVVQGNHDRAVATGTGMEQLPQDAQRAATYHRSVLSADQLAFLRTLPLVDTVGPCTLVHASPDAPDAWKHLSAYQDIRKQFEHFDTPFCFMGHTHIPAVIADALGVFEVRAGHRYLINVGSVGQPRDHTPKGSLVLFDTEALIHRCVRFSYDVDAAAARIEAEQLPERLAYRLREGQ</sequence>
<evidence type="ECO:0000313" key="3">
    <source>
        <dbReference type="EMBL" id="PEN08680.1"/>
    </source>
</evidence>
<dbReference type="PIRSF" id="PIRSF000883">
    <property type="entry name" value="Pesterase_MJ0912"/>
    <property type="match status" value="1"/>
</dbReference>
<feature type="domain" description="Calcineurin-like phosphoesterase" evidence="2">
    <location>
        <begin position="49"/>
        <end position="243"/>
    </location>
</feature>
<evidence type="ECO:0000313" key="4">
    <source>
        <dbReference type="Proteomes" id="UP000221024"/>
    </source>
</evidence>
<protein>
    <recommendedName>
        <fullName evidence="2">Calcineurin-like phosphoesterase domain-containing protein</fullName>
    </recommendedName>
</protein>
<dbReference type="InterPro" id="IPR011152">
    <property type="entry name" value="Pesterase_MJ0912"/>
</dbReference>
<keyword evidence="4" id="KW-1185">Reference proteome</keyword>
<comment type="similarity">
    <text evidence="1">Belongs to the metallophosphoesterase superfamily. YfcE family.</text>
</comment>